<sequence>MNGYILFLGSGSKQGVPNLEHVFKNIENANRGDSPYCEICNNTIQNKDKNVRNPFSVIVKNPCENVSVCNDTFLFEIGSSFRASMLEYAIPANINRVDSIFCMGSNEQSFGGVDEVREVQRYERPSNSEGVVFYEPKIRVPMYLTSSAALVLNDWYRYIIEYSLRDDLKSRTKVGCVQLNILDPCNSPNFLAIDSLEALDDFINSNKDPVIADSASKNSKFKTITINYSGGIKITCLFFLDTDNKICTGYLIEYGTCKRLICIIPTYDTIPEETLEFLKTVPLINILIFPIVPNDSFVINSESVTNSINFCSKMTNAKSVYFYNINCNHSHEFIQQFINENTTQNSHIEFHLSFDSQIVPIYP</sequence>
<gene>
    <name evidence="1" type="ORF">OJ253_2017</name>
</gene>
<dbReference type="OrthoDB" id="341300at2759"/>
<evidence type="ECO:0000313" key="1">
    <source>
        <dbReference type="EMBL" id="KAJ1608254.1"/>
    </source>
</evidence>
<organism evidence="1">
    <name type="scientific">Cryptosporidium canis</name>
    <dbReference type="NCBI Taxonomy" id="195482"/>
    <lineage>
        <taxon>Eukaryota</taxon>
        <taxon>Sar</taxon>
        <taxon>Alveolata</taxon>
        <taxon>Apicomplexa</taxon>
        <taxon>Conoidasida</taxon>
        <taxon>Coccidia</taxon>
        <taxon>Eucoccidiorida</taxon>
        <taxon>Eimeriorina</taxon>
        <taxon>Cryptosporidiidae</taxon>
        <taxon>Cryptosporidium</taxon>
    </lineage>
</organism>
<dbReference type="Gene3D" id="3.60.15.10">
    <property type="entry name" value="Ribonuclease Z/Hydroxyacylglutathione hydrolase-like"/>
    <property type="match status" value="1"/>
</dbReference>
<reference evidence="1" key="1">
    <citation type="submission" date="2022-10" db="EMBL/GenBank/DDBJ databases">
        <title>Adaptive evolution leads to modifications in subtelomeric GC content in a zoonotic Cryptosporidium species.</title>
        <authorList>
            <person name="Li J."/>
            <person name="Feng Y."/>
            <person name="Xiao L."/>
        </authorList>
    </citation>
    <scope>NUCLEOTIDE SEQUENCE</scope>
    <source>
        <strain evidence="1">33844</strain>
    </source>
</reference>
<comment type="caution">
    <text evidence="1">The sequence shown here is derived from an EMBL/GenBank/DDBJ whole genome shotgun (WGS) entry which is preliminary data.</text>
</comment>
<dbReference type="AlphaFoldDB" id="A0A9D5DG35"/>
<dbReference type="Proteomes" id="UP001067231">
    <property type="component" value="Unassembled WGS sequence"/>
</dbReference>
<proteinExistence type="predicted"/>
<dbReference type="InterPro" id="IPR036866">
    <property type="entry name" value="RibonucZ/Hydroxyglut_hydro"/>
</dbReference>
<dbReference type="PANTHER" id="PTHR42663">
    <property type="entry name" value="HYDROLASE C777.06C-RELATED-RELATED"/>
    <property type="match status" value="1"/>
</dbReference>
<name>A0A9D5DG35_9CRYT</name>
<accession>A0A9D5DG35</accession>
<dbReference type="EMBL" id="JAPCXC010000046">
    <property type="protein sequence ID" value="KAJ1608254.1"/>
    <property type="molecule type" value="Genomic_DNA"/>
</dbReference>
<protein>
    <submittedName>
        <fullName evidence="1">Uncharacterized protein</fullName>
    </submittedName>
</protein>
<dbReference type="PANTHER" id="PTHR42663:SF6">
    <property type="entry name" value="HYDROLASE C777.06C-RELATED"/>
    <property type="match status" value="1"/>
</dbReference>